<organism evidence="5 8">
    <name type="scientific">Helicobacter typhlonius</name>
    <dbReference type="NCBI Taxonomy" id="76936"/>
    <lineage>
        <taxon>Bacteria</taxon>
        <taxon>Pseudomonadati</taxon>
        <taxon>Campylobacterota</taxon>
        <taxon>Epsilonproteobacteria</taxon>
        <taxon>Campylobacterales</taxon>
        <taxon>Helicobacteraceae</taxon>
        <taxon>Helicobacter</taxon>
    </lineage>
</organism>
<dbReference type="PRINTS" id="PR00598">
    <property type="entry name" value="HTHMARR"/>
</dbReference>
<dbReference type="RefSeq" id="WP_052082136.1">
    <property type="nucleotide sequence ID" value="NZ_CAJTQN010000001.1"/>
</dbReference>
<keyword evidence="3" id="KW-0804">Transcription</keyword>
<dbReference type="PANTHER" id="PTHR42756">
    <property type="entry name" value="TRANSCRIPTIONAL REGULATOR, MARR"/>
    <property type="match status" value="1"/>
</dbReference>
<proteinExistence type="predicted"/>
<dbReference type="GO" id="GO:0003700">
    <property type="term" value="F:DNA-binding transcription factor activity"/>
    <property type="evidence" value="ECO:0007669"/>
    <property type="project" value="InterPro"/>
</dbReference>
<evidence type="ECO:0000256" key="1">
    <source>
        <dbReference type="ARBA" id="ARBA00023015"/>
    </source>
</evidence>
<protein>
    <submittedName>
        <fullName evidence="6">MarR family transcriptional regulator</fullName>
    </submittedName>
    <submittedName>
        <fullName evidence="5">Transcriptional regulator, MarR family</fullName>
    </submittedName>
</protein>
<evidence type="ECO:0000256" key="3">
    <source>
        <dbReference type="ARBA" id="ARBA00023163"/>
    </source>
</evidence>
<dbReference type="InterPro" id="IPR000835">
    <property type="entry name" value="HTH_MarR-typ"/>
</dbReference>
<dbReference type="AlphaFoldDB" id="A0A0S4PYB2"/>
<dbReference type="EMBL" id="LN907858">
    <property type="protein sequence ID" value="CUU41004.1"/>
    <property type="molecule type" value="Genomic_DNA"/>
</dbReference>
<dbReference type="STRING" id="76936.BN2458_PEG2121"/>
<evidence type="ECO:0000313" key="7">
    <source>
        <dbReference type="Proteomes" id="UP000029925"/>
    </source>
</evidence>
<keyword evidence="1" id="KW-0805">Transcription regulation</keyword>
<dbReference type="PATRIC" id="fig|76936.10.peg.2070"/>
<name>A0A0S4PYB2_9HELI</name>
<keyword evidence="7" id="KW-1185">Reference proteome</keyword>
<reference evidence="8" key="3">
    <citation type="submission" date="2015-11" db="EMBL/GenBank/DDBJ databases">
        <authorList>
            <person name="Anvar S.Y."/>
        </authorList>
    </citation>
    <scope>NUCLEOTIDE SEQUENCE [LARGE SCALE GENOMIC DNA]</scope>
</reference>
<dbReference type="GO" id="GO:0003677">
    <property type="term" value="F:DNA binding"/>
    <property type="evidence" value="ECO:0007669"/>
    <property type="project" value="UniProtKB-KW"/>
</dbReference>
<reference evidence="6 7" key="1">
    <citation type="journal article" date="2014" name="Genome Announc.">
        <title>Draft genome sequences of eight enterohepatic helicobacter species isolated from both laboratory and wild rodents.</title>
        <authorList>
            <person name="Sheh A."/>
            <person name="Shen Z."/>
            <person name="Fox J.G."/>
        </authorList>
    </citation>
    <scope>NUCLEOTIDE SEQUENCE [LARGE SCALE GENOMIC DNA]</scope>
    <source>
        <strain evidence="6 7">MIT 98-6810</strain>
    </source>
</reference>
<dbReference type="GeneID" id="78152216"/>
<dbReference type="Proteomes" id="UP000029925">
    <property type="component" value="Unassembled WGS sequence"/>
</dbReference>
<sequence length="159" mass="18402">MDTQDSQANINCDIYQNIGFLATKLRFWLSSEFDRRIAPLGIIHPQAGILWQSHQQASSQTNLRGSALSDKNYVRMYVDDLESKGLATRKQNPKNRRENLIVLTPSGRQCAEQTYQMMKEVHNDLLLEHISEDEMKELHRILHKAVIGLENKERQKGKQ</sequence>
<dbReference type="Proteomes" id="UP000064525">
    <property type="component" value="Chromosome I"/>
</dbReference>
<dbReference type="EMBL" id="JRPF02000003">
    <property type="protein sequence ID" value="TLD78973.1"/>
    <property type="molecule type" value="Genomic_DNA"/>
</dbReference>
<dbReference type="Gene3D" id="1.10.10.10">
    <property type="entry name" value="Winged helix-like DNA-binding domain superfamily/Winged helix DNA-binding domain"/>
    <property type="match status" value="1"/>
</dbReference>
<feature type="domain" description="HTH marR-type" evidence="4">
    <location>
        <begin position="11"/>
        <end position="147"/>
    </location>
</feature>
<dbReference type="KEGG" id="hty:BN2458_PEG2121"/>
<evidence type="ECO:0000313" key="8">
    <source>
        <dbReference type="Proteomes" id="UP000064525"/>
    </source>
</evidence>
<dbReference type="InterPro" id="IPR036390">
    <property type="entry name" value="WH_DNA-bd_sf"/>
</dbReference>
<dbReference type="OrthoDB" id="9808725at2"/>
<gene>
    <name evidence="5" type="ORF">BN2458_PEG2121</name>
    <name evidence="6" type="ORF">LS75_004310</name>
</gene>
<dbReference type="PANTHER" id="PTHR42756:SF1">
    <property type="entry name" value="TRANSCRIPTIONAL REPRESSOR OF EMRAB OPERON"/>
    <property type="match status" value="1"/>
</dbReference>
<keyword evidence="2" id="KW-0238">DNA-binding</keyword>
<dbReference type="SMART" id="SM00347">
    <property type="entry name" value="HTH_MARR"/>
    <property type="match status" value="1"/>
</dbReference>
<evidence type="ECO:0000259" key="4">
    <source>
        <dbReference type="PROSITE" id="PS50995"/>
    </source>
</evidence>
<evidence type="ECO:0000313" key="6">
    <source>
        <dbReference type="EMBL" id="TLD78973.1"/>
    </source>
</evidence>
<evidence type="ECO:0000256" key="2">
    <source>
        <dbReference type="ARBA" id="ARBA00023125"/>
    </source>
</evidence>
<evidence type="ECO:0000313" key="5">
    <source>
        <dbReference type="EMBL" id="CUU41004.1"/>
    </source>
</evidence>
<dbReference type="InterPro" id="IPR036388">
    <property type="entry name" value="WH-like_DNA-bd_sf"/>
</dbReference>
<reference evidence="5" key="2">
    <citation type="submission" date="2015-11" db="EMBL/GenBank/DDBJ databases">
        <authorList>
            <person name="Zhang Y."/>
            <person name="Guo Z."/>
        </authorList>
    </citation>
    <scope>NUCLEOTIDE SEQUENCE</scope>
    <source>
        <strain evidence="5">1</strain>
    </source>
</reference>
<accession>A0A0S4PYB2</accession>
<dbReference type="SUPFAM" id="SSF46785">
    <property type="entry name" value="Winged helix' DNA-binding domain"/>
    <property type="match status" value="1"/>
</dbReference>
<dbReference type="PROSITE" id="PS50995">
    <property type="entry name" value="HTH_MARR_2"/>
    <property type="match status" value="1"/>
</dbReference>